<gene>
    <name evidence="3" type="ORF">CONLIGDRAFT_650532</name>
</gene>
<dbReference type="AlphaFoldDB" id="A0A1J7J4V1"/>
<feature type="coiled-coil region" evidence="2">
    <location>
        <begin position="264"/>
        <end position="291"/>
    </location>
</feature>
<dbReference type="InParanoid" id="A0A1J7J4V1"/>
<sequence length="895" mass="101249">MDPLSGLALAGNIIQFIDFGCKLFAKAGTIHKDGAVAEYADMQLVNEDLRQLTKGIRDGLPPSGTRQQALTSGEIAFLDICEGCLKVAEELEQALKALRILGKKTRWKSFRQALKTVWGKERLTELKARLDLYSEQMDRHSLASMSTKIDAAMLQQGQHYATLDASIRTGIDRTNGLAEQIRQNGDAIDNGSGKIVKAVERSATDSREDHKKTQCAIEEVSTRFQGHSDEIRLLARNVIDDLKSALQENRQQHADTLMALVTSRQEGLKQTQELKEEIRELKTQVEESFQQIVISVGHVSLEEELELKNARNAKYSLWLAKEIVLSKILEHLKLPTRDWVSVLETVSIQVQSFTENWAPANHDLENWGTASDMDIDFAGIPGAEDIPCPVYEAVAASTVSIFPNSDSGRSVIAGREQSIASHMYLSGSDWAVVSSSCDSTSSDQRGSRYASVRSLDSDYSAISGSVSSGRIIKRRLAPANKTTLCRSLNACVRCRLQRSRCRPDPVKPWGPCLTCQERSSRIRRLPCLRFKLGDARLFRTLTDSGSIPRYKIHVGHADWGFCYWRRWVGTSRILHFSQLGTSHLQLELREFSPPNPTEAGGTEQELQDSNGQSIYSTPWAIRYPNDASLDIIKFLSNSIEEYLDGLLDDSDKLVWDIFQVAYSSSISPTSTDTKTTLLPAALRIWVACRFLEGGWRPRPDSSTGSQAPDIEPLCFDWKSMPPFVDYQFTSIITEDILRPFGADFLRELQSLFDMHRTDDWFPIFLTSFILLHNYEVEMKFQAEVCRRTQSEVSYLNMPLVRAFDAGANTILAHFHYYCKGLTPFKKDFDWDGPTVRRFARLDYEQIAIMKTCRDRAVEMAERFETIRRGGSLSEPYWYTSQLFESDWRPRDTFDS</sequence>
<dbReference type="STRING" id="1408157.A0A1J7J4V1"/>
<evidence type="ECO:0000256" key="1">
    <source>
        <dbReference type="ARBA" id="ARBA00023242"/>
    </source>
</evidence>
<dbReference type="InterPro" id="IPR052973">
    <property type="entry name" value="Fungal_sec-metab_reg_TF"/>
</dbReference>
<keyword evidence="2" id="KW-0175">Coiled coil</keyword>
<dbReference type="PANTHER" id="PTHR35392:SF3">
    <property type="entry name" value="ZN(2)-C6 FUNGAL-TYPE DOMAIN-CONTAINING PROTEIN"/>
    <property type="match status" value="1"/>
</dbReference>
<accession>A0A1J7J4V1</accession>
<dbReference type="OrthoDB" id="5362630at2759"/>
<dbReference type="EMBL" id="KV875113">
    <property type="protein sequence ID" value="OIW22522.1"/>
    <property type="molecule type" value="Genomic_DNA"/>
</dbReference>
<evidence type="ECO:0000256" key="2">
    <source>
        <dbReference type="SAM" id="Coils"/>
    </source>
</evidence>
<dbReference type="GO" id="GO:0000981">
    <property type="term" value="F:DNA-binding transcription factor activity, RNA polymerase II-specific"/>
    <property type="evidence" value="ECO:0007669"/>
    <property type="project" value="InterPro"/>
</dbReference>
<dbReference type="PANTHER" id="PTHR35392">
    <property type="entry name" value="ZN(II)2CYS6 TRANSCRIPTION FACTOR (EUROFUNG)-RELATED-RELATED"/>
    <property type="match status" value="1"/>
</dbReference>
<dbReference type="InterPro" id="IPR001138">
    <property type="entry name" value="Zn2Cys6_DnaBD"/>
</dbReference>
<evidence type="ECO:0008006" key="5">
    <source>
        <dbReference type="Google" id="ProtNLM"/>
    </source>
</evidence>
<protein>
    <recommendedName>
        <fullName evidence="5">Fungal N-terminal domain-containing protein</fullName>
    </recommendedName>
</protein>
<dbReference type="GO" id="GO:0008270">
    <property type="term" value="F:zinc ion binding"/>
    <property type="evidence" value="ECO:0007669"/>
    <property type="project" value="InterPro"/>
</dbReference>
<dbReference type="CDD" id="cd00067">
    <property type="entry name" value="GAL4"/>
    <property type="match status" value="1"/>
</dbReference>
<proteinExistence type="predicted"/>
<reference evidence="3 4" key="1">
    <citation type="submission" date="2016-10" db="EMBL/GenBank/DDBJ databases">
        <title>Draft genome sequence of Coniochaeta ligniaria NRRL30616, a lignocellulolytic fungus for bioabatement of inhibitors in plant biomass hydrolysates.</title>
        <authorList>
            <consortium name="DOE Joint Genome Institute"/>
            <person name="Jimenez D.J."/>
            <person name="Hector R.E."/>
            <person name="Riley R."/>
            <person name="Sun H."/>
            <person name="Grigoriev I.V."/>
            <person name="Van Elsas J.D."/>
            <person name="Nichols N.N."/>
        </authorList>
    </citation>
    <scope>NUCLEOTIDE SEQUENCE [LARGE SCALE GENOMIC DNA]</scope>
    <source>
        <strain evidence="3 4">NRRL 30616</strain>
    </source>
</reference>
<keyword evidence="1" id="KW-0539">Nucleus</keyword>
<name>A0A1J7J4V1_9PEZI</name>
<organism evidence="3 4">
    <name type="scientific">Coniochaeta ligniaria NRRL 30616</name>
    <dbReference type="NCBI Taxonomy" id="1408157"/>
    <lineage>
        <taxon>Eukaryota</taxon>
        <taxon>Fungi</taxon>
        <taxon>Dikarya</taxon>
        <taxon>Ascomycota</taxon>
        <taxon>Pezizomycotina</taxon>
        <taxon>Sordariomycetes</taxon>
        <taxon>Sordariomycetidae</taxon>
        <taxon>Coniochaetales</taxon>
        <taxon>Coniochaetaceae</taxon>
        <taxon>Coniochaeta</taxon>
    </lineage>
</organism>
<keyword evidence="4" id="KW-1185">Reference proteome</keyword>
<evidence type="ECO:0000313" key="3">
    <source>
        <dbReference type="EMBL" id="OIW22522.1"/>
    </source>
</evidence>
<evidence type="ECO:0000313" key="4">
    <source>
        <dbReference type="Proteomes" id="UP000182658"/>
    </source>
</evidence>
<dbReference type="Proteomes" id="UP000182658">
    <property type="component" value="Unassembled WGS sequence"/>
</dbReference>